<gene>
    <name evidence="2" type="ORF">SAMN04515649_1264</name>
</gene>
<dbReference type="RefSeq" id="WP_159435649.1">
    <property type="nucleotide sequence ID" value="NZ_FRBP01000026.1"/>
</dbReference>
<name>A0AB74F661_9FIRM</name>
<protein>
    <recommendedName>
        <fullName evidence="4">Collagen triple helix repeat-containing protein</fullName>
    </recommendedName>
</protein>
<evidence type="ECO:0000256" key="1">
    <source>
        <dbReference type="SAM" id="MobiDB-lite"/>
    </source>
</evidence>
<evidence type="ECO:0000313" key="2">
    <source>
        <dbReference type="EMBL" id="SHM59420.1"/>
    </source>
</evidence>
<feature type="non-terminal residue" evidence="2">
    <location>
        <position position="1"/>
    </location>
</feature>
<dbReference type="AlphaFoldDB" id="A0AB74F661"/>
<dbReference type="Proteomes" id="UP000184012">
    <property type="component" value="Unassembled WGS sequence"/>
</dbReference>
<comment type="caution">
    <text evidence="2">The sequence shown here is derived from an EMBL/GenBank/DDBJ whole genome shotgun (WGS) entry which is preliminary data.</text>
</comment>
<feature type="compositionally biased region" description="Low complexity" evidence="1">
    <location>
        <begin position="19"/>
        <end position="30"/>
    </location>
</feature>
<organism evidence="2 3">
    <name type="scientific">Eubacterium callanderi</name>
    <dbReference type="NCBI Taxonomy" id="53442"/>
    <lineage>
        <taxon>Bacteria</taxon>
        <taxon>Bacillati</taxon>
        <taxon>Bacillota</taxon>
        <taxon>Clostridia</taxon>
        <taxon>Eubacteriales</taxon>
        <taxon>Eubacteriaceae</taxon>
        <taxon>Eubacterium</taxon>
    </lineage>
</organism>
<sequence length="104" mass="10661">INGTKTDKKAVPENGTNGKDGAPGAKGADGASILFGEAAPTTQGKKGDFYLNTASYDIYSKASGSWVKIGNIKGASGVPGASTDLTDSNKLLRTDDEIEIQLVL</sequence>
<reference evidence="2 3" key="1">
    <citation type="submission" date="2016-11" db="EMBL/GenBank/DDBJ databases">
        <authorList>
            <person name="Varghese N."/>
            <person name="Submissions S."/>
        </authorList>
    </citation>
    <scope>NUCLEOTIDE SEQUENCE [LARGE SCALE GENOMIC DNA]</scope>
    <source>
        <strain evidence="2 3">FD</strain>
    </source>
</reference>
<feature type="compositionally biased region" description="Basic and acidic residues" evidence="1">
    <location>
        <begin position="1"/>
        <end position="11"/>
    </location>
</feature>
<feature type="region of interest" description="Disordered" evidence="1">
    <location>
        <begin position="1"/>
        <end position="30"/>
    </location>
</feature>
<dbReference type="EMBL" id="FRBP01000026">
    <property type="protein sequence ID" value="SHM59420.1"/>
    <property type="molecule type" value="Genomic_DNA"/>
</dbReference>
<proteinExistence type="predicted"/>
<evidence type="ECO:0008006" key="4">
    <source>
        <dbReference type="Google" id="ProtNLM"/>
    </source>
</evidence>
<evidence type="ECO:0000313" key="3">
    <source>
        <dbReference type="Proteomes" id="UP000184012"/>
    </source>
</evidence>
<accession>A0AB74F661</accession>